<proteinExistence type="predicted"/>
<sequence length="366" mass="40416">MTASTFSKIFGCIAGSRIGSSMAMPTEHLPIEESESRYGFLDDMRGITQNAKEFRWPHGPLTLKKQYEFPAGSTEDGIERQKLIADAIIVKGRRINVGDLAQSWLRNIRDEHFGYALHYSDKQYYDMLKAGMHPSHIGLFSLWPQIVTFARSCHPLGLVNAGDPAQAIDDVYQIGSIYHQQHGTGLQVAAAYTAAIAEAMRPSATLDAVIRTALEHLDRFVRADFEAVFTIAEQAEDMVAARRKINDFFIYRYGELKSSGEEVVSRGMAITILTKGDVKQSILYGINFARDTDCTTAIAAGLSGALSGVEGIPAEWIETVDKATVQNAAITVCQRTLEETAQGIFDALRNTQAQRLATIREFNLVN</sequence>
<protein>
    <submittedName>
        <fullName evidence="1">ADP-ribosylglycohydrolase family protein</fullName>
    </submittedName>
</protein>
<evidence type="ECO:0000313" key="1">
    <source>
        <dbReference type="EMBL" id="MFC3706236.1"/>
    </source>
</evidence>
<dbReference type="RefSeq" id="WP_380098337.1">
    <property type="nucleotide sequence ID" value="NZ_JBHRYD010000016.1"/>
</dbReference>
<dbReference type="PANTHER" id="PTHR16222">
    <property type="entry name" value="ADP-RIBOSYLGLYCOHYDROLASE"/>
    <property type="match status" value="1"/>
</dbReference>
<gene>
    <name evidence="1" type="ORF">ACFOOL_15910</name>
</gene>
<organism evidence="1 2">
    <name type="scientific">Devosia honganensis</name>
    <dbReference type="NCBI Taxonomy" id="1610527"/>
    <lineage>
        <taxon>Bacteria</taxon>
        <taxon>Pseudomonadati</taxon>
        <taxon>Pseudomonadota</taxon>
        <taxon>Alphaproteobacteria</taxon>
        <taxon>Hyphomicrobiales</taxon>
        <taxon>Devosiaceae</taxon>
        <taxon>Devosia</taxon>
    </lineage>
</organism>
<evidence type="ECO:0000313" key="2">
    <source>
        <dbReference type="Proteomes" id="UP001595613"/>
    </source>
</evidence>
<dbReference type="Proteomes" id="UP001595613">
    <property type="component" value="Unassembled WGS sequence"/>
</dbReference>
<dbReference type="EMBL" id="JBHRYD010000016">
    <property type="protein sequence ID" value="MFC3706236.1"/>
    <property type="molecule type" value="Genomic_DNA"/>
</dbReference>
<dbReference type="SUPFAM" id="SSF101478">
    <property type="entry name" value="ADP-ribosylglycohydrolase"/>
    <property type="match status" value="1"/>
</dbReference>
<comment type="caution">
    <text evidence="1">The sequence shown here is derived from an EMBL/GenBank/DDBJ whole genome shotgun (WGS) entry which is preliminary data.</text>
</comment>
<keyword evidence="2" id="KW-1185">Reference proteome</keyword>
<dbReference type="Gene3D" id="1.10.4080.10">
    <property type="entry name" value="ADP-ribosylation/Crystallin J1"/>
    <property type="match status" value="1"/>
</dbReference>
<dbReference type="PANTHER" id="PTHR16222:SF12">
    <property type="entry name" value="ADP-RIBOSYLGLYCOHYDROLASE-RELATED"/>
    <property type="match status" value="1"/>
</dbReference>
<dbReference type="Pfam" id="PF03747">
    <property type="entry name" value="ADP_ribosyl_GH"/>
    <property type="match status" value="1"/>
</dbReference>
<accession>A0ABV7X3U4</accession>
<dbReference type="InterPro" id="IPR050792">
    <property type="entry name" value="ADP-ribosylglycohydrolase"/>
</dbReference>
<reference evidence="2" key="1">
    <citation type="journal article" date="2019" name="Int. J. Syst. Evol. Microbiol.">
        <title>The Global Catalogue of Microorganisms (GCM) 10K type strain sequencing project: providing services to taxonomists for standard genome sequencing and annotation.</title>
        <authorList>
            <consortium name="The Broad Institute Genomics Platform"/>
            <consortium name="The Broad Institute Genome Sequencing Center for Infectious Disease"/>
            <person name="Wu L."/>
            <person name="Ma J."/>
        </authorList>
    </citation>
    <scope>NUCLEOTIDE SEQUENCE [LARGE SCALE GENOMIC DNA]</scope>
    <source>
        <strain evidence="2">KCTC 42281</strain>
    </source>
</reference>
<dbReference type="InterPro" id="IPR036705">
    <property type="entry name" value="Ribosyl_crysJ1_sf"/>
</dbReference>
<dbReference type="InterPro" id="IPR005502">
    <property type="entry name" value="Ribosyl_crysJ1"/>
</dbReference>
<name>A0ABV7X3U4_9HYPH</name>